<dbReference type="GO" id="GO:0003937">
    <property type="term" value="F:IMP cyclohydrolase activity"/>
    <property type="evidence" value="ECO:0007669"/>
    <property type="project" value="InterPro"/>
</dbReference>
<name>A0A8H3XI21_GIGMA</name>
<dbReference type="EMBL" id="WTPW01001007">
    <property type="protein sequence ID" value="KAF0462947.1"/>
    <property type="molecule type" value="Genomic_DNA"/>
</dbReference>
<dbReference type="SMART" id="SM00798">
    <property type="entry name" value="AICARFT_IMPCHas"/>
    <property type="match status" value="1"/>
</dbReference>
<dbReference type="SUPFAM" id="SSF53927">
    <property type="entry name" value="Cytidine deaminase-like"/>
    <property type="match status" value="1"/>
</dbReference>
<dbReference type="InterPro" id="IPR002695">
    <property type="entry name" value="PurH-like"/>
</dbReference>
<dbReference type="InterPro" id="IPR024051">
    <property type="entry name" value="AICAR_Tfase_dup_dom_sf"/>
</dbReference>
<dbReference type="InterPro" id="IPR016193">
    <property type="entry name" value="Cytidine_deaminase-like"/>
</dbReference>
<dbReference type="InterPro" id="IPR036914">
    <property type="entry name" value="MGS-like_dom_sf"/>
</dbReference>
<keyword evidence="2" id="KW-1185">Reference proteome</keyword>
<dbReference type="GO" id="GO:0006189">
    <property type="term" value="P:'de novo' IMP biosynthetic process"/>
    <property type="evidence" value="ECO:0007669"/>
    <property type="project" value="TreeGrafter"/>
</dbReference>
<proteinExistence type="predicted"/>
<dbReference type="Pfam" id="PF01808">
    <property type="entry name" value="AICARFT_IMPCHas"/>
    <property type="match status" value="2"/>
</dbReference>
<dbReference type="GO" id="GO:0004643">
    <property type="term" value="F:phosphoribosylaminoimidazolecarboxamide formyltransferase activity"/>
    <property type="evidence" value="ECO:0007669"/>
    <property type="project" value="InterPro"/>
</dbReference>
<accession>A0A8H3XI21</accession>
<evidence type="ECO:0000313" key="2">
    <source>
        <dbReference type="Proteomes" id="UP000439903"/>
    </source>
</evidence>
<dbReference type="Gene3D" id="3.40.50.1380">
    <property type="entry name" value="Methylglyoxal synthase-like domain"/>
    <property type="match status" value="1"/>
</dbReference>
<dbReference type="GO" id="GO:0005829">
    <property type="term" value="C:cytosol"/>
    <property type="evidence" value="ECO:0007669"/>
    <property type="project" value="TreeGrafter"/>
</dbReference>
<dbReference type="Gene3D" id="3.40.140.20">
    <property type="match status" value="2"/>
</dbReference>
<dbReference type="PANTHER" id="PTHR11692:SF0">
    <property type="entry name" value="BIFUNCTIONAL PURINE BIOSYNTHESIS PROTEIN ATIC"/>
    <property type="match status" value="1"/>
</dbReference>
<organism evidence="1 2">
    <name type="scientific">Gigaspora margarita</name>
    <dbReference type="NCBI Taxonomy" id="4874"/>
    <lineage>
        <taxon>Eukaryota</taxon>
        <taxon>Fungi</taxon>
        <taxon>Fungi incertae sedis</taxon>
        <taxon>Mucoromycota</taxon>
        <taxon>Glomeromycotina</taxon>
        <taxon>Glomeromycetes</taxon>
        <taxon>Diversisporales</taxon>
        <taxon>Gigasporaceae</taxon>
        <taxon>Gigaspora</taxon>
    </lineage>
</organism>
<dbReference type="SUPFAM" id="SSF52335">
    <property type="entry name" value="Methylglyoxal synthase-like"/>
    <property type="match status" value="1"/>
</dbReference>
<protein>
    <submittedName>
        <fullName evidence="1">Bifunctional purine biosynthesis protein ADE17</fullName>
    </submittedName>
</protein>
<reference evidence="1 2" key="1">
    <citation type="journal article" date="2019" name="Environ. Microbiol.">
        <title>At the nexus of three kingdoms: the genome of the mycorrhizal fungus Gigaspora margarita provides insights into plant, endobacterial and fungal interactions.</title>
        <authorList>
            <person name="Venice F."/>
            <person name="Ghignone S."/>
            <person name="Salvioli di Fossalunga A."/>
            <person name="Amselem J."/>
            <person name="Novero M."/>
            <person name="Xianan X."/>
            <person name="Sedzielewska Toro K."/>
            <person name="Morin E."/>
            <person name="Lipzen A."/>
            <person name="Grigoriev I.V."/>
            <person name="Henrissat B."/>
            <person name="Martin F.M."/>
            <person name="Bonfante P."/>
        </authorList>
    </citation>
    <scope>NUCLEOTIDE SEQUENCE [LARGE SCALE GENOMIC DNA]</scope>
    <source>
        <strain evidence="1 2">BEG34</strain>
    </source>
</reference>
<evidence type="ECO:0000313" key="1">
    <source>
        <dbReference type="EMBL" id="KAF0462947.1"/>
    </source>
</evidence>
<sequence length="300" mass="32910">MMLSVLNHEATAKEGITITEAVEEIDIGGVTLLRAAAKNHDRMTLSDPNDYQPFLIELKKDGCISENSRRLFALKAFNHTTMMMQFQIILDKNILKIFLNSLYVMELKAALNLPAADSFKHISPAGVAPLDDIEKRFGVSTAKIISCEVSDDVIAPGYDAQALKNFKQKEGWKIHCNSAITDLIFASITLKYTQSNSVCYAKNGMVIGLGLESTSQESNFNTIPEPLTPEKRKLHLVSLSGVALSSDAFFYFPGNIHRANQSGADYVAAPSGSVQDQAVIQAADKHGMVLIQDNFIIKIL</sequence>
<dbReference type="PANTHER" id="PTHR11692">
    <property type="entry name" value="BIFUNCTIONAL PURINE BIOSYNTHESIS PROTEIN PURH"/>
    <property type="match status" value="1"/>
</dbReference>
<dbReference type="AlphaFoldDB" id="A0A8H3XI21"/>
<dbReference type="Proteomes" id="UP000439903">
    <property type="component" value="Unassembled WGS sequence"/>
</dbReference>
<dbReference type="OrthoDB" id="6017153at2759"/>
<comment type="caution">
    <text evidence="1">The sequence shown here is derived from an EMBL/GenBank/DDBJ whole genome shotgun (WGS) entry which is preliminary data.</text>
</comment>
<gene>
    <name evidence="1" type="ORF">F8M41_000218</name>
</gene>